<sequence>DIVSLAGDEKKIAAFLKLVDVMMDWCEETVKKISCNILCWLKSTRLLLTYLKPFSLVCYLLSTKKYRLLFKNTLLFVFRVY</sequence>
<keyword evidence="2" id="KW-1185">Reference proteome</keyword>
<gene>
    <name evidence="1" type="ORF">M431DRAFT_102274</name>
</gene>
<reference evidence="1 2" key="1">
    <citation type="submission" date="2016-07" db="EMBL/GenBank/DDBJ databases">
        <title>Multiple horizontal gene transfer events from other fungi enriched the ability of initially mycotrophic Trichoderma (Ascomycota) to feed on dead plant biomass.</title>
        <authorList>
            <consortium name="DOE Joint Genome Institute"/>
            <person name="Aerts A."/>
            <person name="Atanasova L."/>
            <person name="Chenthamara K."/>
            <person name="Zhang J."/>
            <person name="Grujic M."/>
            <person name="Henrissat B."/>
            <person name="Kuo A."/>
            <person name="Salamov A."/>
            <person name="Lipzen A."/>
            <person name="Labutti K."/>
            <person name="Barry K."/>
            <person name="Miao Y."/>
            <person name="Rahimi M.J."/>
            <person name="Shen Q."/>
            <person name="Grigoriev I.V."/>
            <person name="Kubicek C.P."/>
            <person name="Druzhinina I.S."/>
        </authorList>
    </citation>
    <scope>NUCLEOTIDE SEQUENCE [LARGE SCALE GENOMIC DNA]</scope>
    <source>
        <strain evidence="1 2">CBS 226.95</strain>
    </source>
</reference>
<evidence type="ECO:0000313" key="2">
    <source>
        <dbReference type="Proteomes" id="UP000241690"/>
    </source>
</evidence>
<accession>A0A2T3ZRI2</accession>
<dbReference type="EMBL" id="KZ679727">
    <property type="protein sequence ID" value="PTB47419.1"/>
    <property type="molecule type" value="Genomic_DNA"/>
</dbReference>
<dbReference type="GeneID" id="36619972"/>
<protein>
    <submittedName>
        <fullName evidence="1">Uncharacterized protein</fullName>
    </submittedName>
</protein>
<feature type="non-terminal residue" evidence="1">
    <location>
        <position position="1"/>
    </location>
</feature>
<organism evidence="1 2">
    <name type="scientific">Trichoderma harzianum CBS 226.95</name>
    <dbReference type="NCBI Taxonomy" id="983964"/>
    <lineage>
        <taxon>Eukaryota</taxon>
        <taxon>Fungi</taxon>
        <taxon>Dikarya</taxon>
        <taxon>Ascomycota</taxon>
        <taxon>Pezizomycotina</taxon>
        <taxon>Sordariomycetes</taxon>
        <taxon>Hypocreomycetidae</taxon>
        <taxon>Hypocreales</taxon>
        <taxon>Hypocreaceae</taxon>
        <taxon>Trichoderma</taxon>
    </lineage>
</organism>
<dbReference type="Proteomes" id="UP000241690">
    <property type="component" value="Unassembled WGS sequence"/>
</dbReference>
<proteinExistence type="predicted"/>
<dbReference type="AlphaFoldDB" id="A0A2T3ZRI2"/>
<evidence type="ECO:0000313" key="1">
    <source>
        <dbReference type="EMBL" id="PTB47419.1"/>
    </source>
</evidence>
<dbReference type="RefSeq" id="XP_024767096.1">
    <property type="nucleotide sequence ID" value="XM_024911413.1"/>
</dbReference>
<name>A0A2T3ZRI2_TRIHA</name>